<dbReference type="Proteomes" id="UP001466331">
    <property type="component" value="Unassembled WGS sequence"/>
</dbReference>
<proteinExistence type="predicted"/>
<evidence type="ECO:0000313" key="1">
    <source>
        <dbReference type="EMBL" id="MEM5947032.1"/>
    </source>
</evidence>
<dbReference type="EMBL" id="JBCHKQ010000001">
    <property type="protein sequence ID" value="MEM5947032.1"/>
    <property type="molecule type" value="Genomic_DNA"/>
</dbReference>
<organism evidence="1 2">
    <name type="scientific">Rarispira pelagica</name>
    <dbReference type="NCBI Taxonomy" id="3141764"/>
    <lineage>
        <taxon>Bacteria</taxon>
        <taxon>Pseudomonadati</taxon>
        <taxon>Spirochaetota</taxon>
        <taxon>Spirochaetia</taxon>
        <taxon>Winmispirales</taxon>
        <taxon>Winmispiraceae</taxon>
        <taxon>Rarispira</taxon>
    </lineage>
</organism>
<dbReference type="RefSeq" id="WP_420068486.1">
    <property type="nucleotide sequence ID" value="NZ_JBCHKQ010000001.1"/>
</dbReference>
<protein>
    <submittedName>
        <fullName evidence="1">Uncharacterized protein</fullName>
    </submittedName>
</protein>
<gene>
    <name evidence="1" type="ORF">WKV44_00585</name>
</gene>
<reference evidence="1 2" key="1">
    <citation type="submission" date="2024-03" db="EMBL/GenBank/DDBJ databases">
        <title>Ignisphaera cupida sp. nov., a hyperthermophilic hydrolytic archaeon from a hot spring of Kamchatka, and proposal of Ignisphaeraceae fam. nov.</title>
        <authorList>
            <person name="Podosokorskaya O.A."/>
            <person name="Elcheninov A.G."/>
            <person name="Maltseva A.I."/>
            <person name="Zayulina K.S."/>
            <person name="Novikov A."/>
            <person name="Merkel A.Y."/>
        </authorList>
    </citation>
    <scope>NUCLEOTIDE SEQUENCE [LARGE SCALE GENOMIC DNA]</scope>
    <source>
        <strain evidence="1 2">38H-sp</strain>
    </source>
</reference>
<evidence type="ECO:0000313" key="2">
    <source>
        <dbReference type="Proteomes" id="UP001466331"/>
    </source>
</evidence>
<accession>A0ABU9U8P1</accession>
<keyword evidence="2" id="KW-1185">Reference proteome</keyword>
<sequence>MKKVFLSVIFFLLVFPVFSKELRVAVMPFDTDVREPQAKAIVSSLKNAISLDLMLLKDVIPIEIKKGEDTDVKKIIEEKNPDRLLYTAFSNGSEGYVISFTLINTDDGKVLNNIESNISRLDSPFEQLETAVTSLIKAISAEQVEMGRVSVQNLGERGKYNLVINNVELGEVSGIIAPVISGTYDWRVEQFRFGKQVIIEKGKITVSRGADSVISFSVPVLTDEEKSYIADIKEKAVSAAISGDERGLRELAAEWKAMFSDVSFSPSLVVYRGQEKGFLLLLEPGKLKKYIEDTALSPDPFVPERIGKLLSEVPPDTPYTSLLMDTLFSCGEEYLLINVYHALRLFELYRPGEALGRLKALRPVLVYVSESWQLWYERLVFFIEKSDSRHRERMVSSLDFILPVSEVLIALGLDAAAVYFWLNDNSQELKAQADALYPSYLAETDPAAAEKLHRQISELYSQANRITFFKWGSTFAGGVLSVFAPINLFSVASAPQLELWRDISVIFPQEVEGMQRMFSLSPSRIAEWFPYHYRDFKAYLISR</sequence>
<name>A0ABU9U8P1_9SPIR</name>
<comment type="caution">
    <text evidence="1">The sequence shown here is derived from an EMBL/GenBank/DDBJ whole genome shotgun (WGS) entry which is preliminary data.</text>
</comment>